<dbReference type="SUPFAM" id="SSF51645">
    <property type="entry name" value="Malate synthase G"/>
    <property type="match status" value="1"/>
</dbReference>
<evidence type="ECO:0000259" key="9">
    <source>
        <dbReference type="Pfam" id="PF20659"/>
    </source>
</evidence>
<evidence type="ECO:0000256" key="1">
    <source>
        <dbReference type="ARBA" id="ARBA00006394"/>
    </source>
</evidence>
<dbReference type="GO" id="GO:0006097">
    <property type="term" value="P:glyoxylate cycle"/>
    <property type="evidence" value="ECO:0007669"/>
    <property type="project" value="UniProtKB-KW"/>
</dbReference>
<dbReference type="Pfam" id="PF20659">
    <property type="entry name" value="MS_C"/>
    <property type="match status" value="1"/>
</dbReference>
<dbReference type="InterPro" id="IPR046363">
    <property type="entry name" value="MS_N_TIM-barrel_dom"/>
</dbReference>
<feature type="domain" description="Malate synthase TIM barrel" evidence="8">
    <location>
        <begin position="187"/>
        <end position="425"/>
    </location>
</feature>
<protein>
    <recommendedName>
        <fullName evidence="2">malate synthase</fullName>
        <ecNumber evidence="2">2.3.3.9</ecNumber>
    </recommendedName>
</protein>
<dbReference type="GO" id="GO:0004474">
    <property type="term" value="F:malate synthase activity"/>
    <property type="evidence" value="ECO:0007669"/>
    <property type="project" value="UniProtKB-EC"/>
</dbReference>
<proteinExistence type="inferred from homology"/>
<dbReference type="InterPro" id="IPR006252">
    <property type="entry name" value="Malate_synthA"/>
</dbReference>
<dbReference type="PANTHER" id="PTHR42902:SF1">
    <property type="entry name" value="MALATE SYNTHASE 1-RELATED"/>
    <property type="match status" value="1"/>
</dbReference>
<comment type="similarity">
    <text evidence="1">Belongs to the malate synthase family.</text>
</comment>
<keyword evidence="3" id="KW-0329">Glyoxylate bypass</keyword>
<keyword evidence="5" id="KW-0808">Transferase</keyword>
<name>A0A0H5RAJ6_9EUKA</name>
<dbReference type="InterPro" id="IPR001465">
    <property type="entry name" value="Malate_synthase_TIM"/>
</dbReference>
<dbReference type="GO" id="GO:0006099">
    <property type="term" value="P:tricarboxylic acid cycle"/>
    <property type="evidence" value="ECO:0007669"/>
    <property type="project" value="UniProtKB-KW"/>
</dbReference>
<evidence type="ECO:0000313" key="10">
    <source>
        <dbReference type="EMBL" id="CRZ10682.1"/>
    </source>
</evidence>
<evidence type="ECO:0000256" key="2">
    <source>
        <dbReference type="ARBA" id="ARBA00012636"/>
    </source>
</evidence>
<dbReference type="Pfam" id="PF01274">
    <property type="entry name" value="MS_TIM-barrel"/>
    <property type="match status" value="1"/>
</dbReference>
<comment type="catalytic activity">
    <reaction evidence="6">
        <text>glyoxylate + acetyl-CoA + H2O = (S)-malate + CoA + H(+)</text>
        <dbReference type="Rhea" id="RHEA:18181"/>
        <dbReference type="ChEBI" id="CHEBI:15377"/>
        <dbReference type="ChEBI" id="CHEBI:15378"/>
        <dbReference type="ChEBI" id="CHEBI:15589"/>
        <dbReference type="ChEBI" id="CHEBI:36655"/>
        <dbReference type="ChEBI" id="CHEBI:57287"/>
        <dbReference type="ChEBI" id="CHEBI:57288"/>
        <dbReference type="EC" id="2.3.3.9"/>
    </reaction>
</comment>
<dbReference type="EC" id="2.3.3.9" evidence="2"/>
<dbReference type="PANTHER" id="PTHR42902">
    <property type="entry name" value="MALATE SYNTHASE"/>
    <property type="match status" value="1"/>
</dbReference>
<evidence type="ECO:0000259" key="8">
    <source>
        <dbReference type="Pfam" id="PF01274"/>
    </source>
</evidence>
<feature type="active site" description="Proton acceptor" evidence="7">
    <location>
        <position position="190"/>
    </location>
</feature>
<dbReference type="InterPro" id="IPR011076">
    <property type="entry name" value="Malate_synth_sf"/>
</dbReference>
<dbReference type="Gene3D" id="3.20.20.360">
    <property type="entry name" value="Malate synthase, domain 3"/>
    <property type="match status" value="1"/>
</dbReference>
<dbReference type="Gene3D" id="1.20.1220.12">
    <property type="entry name" value="Malate synthase, domain III"/>
    <property type="match status" value="1"/>
</dbReference>
<accession>A0A0H5RAJ6</accession>
<evidence type="ECO:0000256" key="4">
    <source>
        <dbReference type="ARBA" id="ARBA00022532"/>
    </source>
</evidence>
<reference evidence="10" key="1">
    <citation type="submission" date="2015-04" db="EMBL/GenBank/DDBJ databases">
        <title>The genome sequence of the plant pathogenic Rhizarian Plasmodiophora brassicae reveals insights in its biotrophic life cycle and the origin of chitin synthesis.</title>
        <authorList>
            <person name="Schwelm A."/>
            <person name="Fogelqvist J."/>
            <person name="Knaust A."/>
            <person name="Julke S."/>
            <person name="Lilja T."/>
            <person name="Dhandapani V."/>
            <person name="Bonilla-Rosso G."/>
            <person name="Karlsson M."/>
            <person name="Shevchenko A."/>
            <person name="Choi S.R."/>
            <person name="Kim H.G."/>
            <person name="Park J.Y."/>
            <person name="Lim Y.P."/>
            <person name="Ludwig-Muller J."/>
            <person name="Dixelius C."/>
        </authorList>
    </citation>
    <scope>NUCLEOTIDE SEQUENCE</scope>
    <source>
        <tissue evidence="10">Potato root galls</tissue>
    </source>
</reference>
<dbReference type="InterPro" id="IPR048355">
    <property type="entry name" value="MS_C"/>
</dbReference>
<evidence type="ECO:0000256" key="7">
    <source>
        <dbReference type="PIRSR" id="PIRSR601465-50"/>
    </source>
</evidence>
<feature type="active site" description="Proton donor" evidence="7">
    <location>
        <position position="469"/>
    </location>
</feature>
<sequence>MRTFRHTDGNAGIAFIRPAAEHDVPQDVYGALLTDGAKGFLTSIAAAFNDRVIQLVDSRPQPEQCQLNFNVDTKDIRYRQLLKSNCSTLSKPATESPLKDDPSWRVDFSNRTDPASNRLRDSLKVHQVVSVDDPEALLTAMTSNIADGLQIDFDDAHCPSYGNTMMALNTLREFCHTASFTRKSPVLGIRPRSMHIMDSHVIFNEKLLSGALFDYSMFIYHNADALAANDFMNGPLFYLPKVQIRDDVDLWADIFAFTEQLIPVLQGRIRCIAMIENVRAAFETHEILYSLRQFCIGLNLGKFDYIFSFIKLFPNEVQVSRDRLSPVNQPYLRACQDVIVQTCGVRCAIPTTGMFACMEPSQSTLKMAYDAKRDEARFGSQGALVSHHGFITTVKAAFTDGAEESMQYFRTMQKSLTSRTQAELVRVRTVEDHGIRKADVLKCVRVVASICCSWLEEMGGTVVDGYFEDLATAELSRCLLWQWCHFKVPLQLENAIHAGDMINSYLEEMQIPGMEFNSLSVIKNLIRQYVFSDEIRPYLTDGLLKYIPDSNLST</sequence>
<dbReference type="GO" id="GO:0005737">
    <property type="term" value="C:cytoplasm"/>
    <property type="evidence" value="ECO:0007669"/>
    <property type="project" value="TreeGrafter"/>
</dbReference>
<dbReference type="InterPro" id="IPR044856">
    <property type="entry name" value="Malate_synth_C_sf"/>
</dbReference>
<feature type="domain" description="Malate synthase C-terminal" evidence="9">
    <location>
        <begin position="437"/>
        <end position="507"/>
    </location>
</feature>
<evidence type="ECO:0000256" key="3">
    <source>
        <dbReference type="ARBA" id="ARBA00022435"/>
    </source>
</evidence>
<organism evidence="10">
    <name type="scientific">Spongospora subterranea</name>
    <dbReference type="NCBI Taxonomy" id="70186"/>
    <lineage>
        <taxon>Eukaryota</taxon>
        <taxon>Sar</taxon>
        <taxon>Rhizaria</taxon>
        <taxon>Endomyxa</taxon>
        <taxon>Phytomyxea</taxon>
        <taxon>Plasmodiophorida</taxon>
        <taxon>Plasmodiophoridae</taxon>
        <taxon>Spongospora</taxon>
    </lineage>
</organism>
<keyword evidence="4" id="KW-0816">Tricarboxylic acid cycle</keyword>
<dbReference type="AlphaFoldDB" id="A0A0H5RAJ6"/>
<evidence type="ECO:0000256" key="5">
    <source>
        <dbReference type="ARBA" id="ARBA00022679"/>
    </source>
</evidence>
<dbReference type="EMBL" id="HACM01010240">
    <property type="protein sequence ID" value="CRZ10682.1"/>
    <property type="molecule type" value="Transcribed_RNA"/>
</dbReference>
<evidence type="ECO:0000256" key="6">
    <source>
        <dbReference type="ARBA" id="ARBA00047918"/>
    </source>
</evidence>